<keyword evidence="2" id="KW-0639">Primosome</keyword>
<dbReference type="InterPro" id="IPR036977">
    <property type="entry name" value="DNA_primase_Znf_CHC2"/>
</dbReference>
<dbReference type="Gene3D" id="3.90.580.10">
    <property type="entry name" value="Zinc finger, CHC2-type domain"/>
    <property type="match status" value="1"/>
</dbReference>
<evidence type="ECO:0000259" key="7">
    <source>
        <dbReference type="PROSITE" id="PS50880"/>
    </source>
</evidence>
<dbReference type="InterPro" id="IPR027417">
    <property type="entry name" value="P-loop_NTPase"/>
</dbReference>
<dbReference type="Gene3D" id="3.40.1360.10">
    <property type="match status" value="1"/>
</dbReference>
<dbReference type="Proteomes" id="UP000252884">
    <property type="component" value="Unassembled WGS sequence"/>
</dbReference>
<evidence type="ECO:0000256" key="3">
    <source>
        <dbReference type="ARBA" id="ARBA00022679"/>
    </source>
</evidence>
<dbReference type="GO" id="GO:0003697">
    <property type="term" value="F:single-stranded DNA binding"/>
    <property type="evidence" value="ECO:0007669"/>
    <property type="project" value="InterPro"/>
</dbReference>
<keyword evidence="10" id="KW-1185">Reference proteome</keyword>
<dbReference type="SMART" id="SM00493">
    <property type="entry name" value="TOPRIM"/>
    <property type="match status" value="1"/>
</dbReference>
<evidence type="ECO:0000259" key="8">
    <source>
        <dbReference type="PROSITE" id="PS51199"/>
    </source>
</evidence>
<organism evidence="9 10">
    <name type="scientific">Pseudorhodoferax soli</name>
    <dbReference type="NCBI Taxonomy" id="545864"/>
    <lineage>
        <taxon>Bacteria</taxon>
        <taxon>Pseudomonadati</taxon>
        <taxon>Pseudomonadota</taxon>
        <taxon>Betaproteobacteria</taxon>
        <taxon>Burkholderiales</taxon>
        <taxon>Comamonadaceae</taxon>
    </lineage>
</organism>
<dbReference type="GO" id="GO:1990077">
    <property type="term" value="C:primosome complex"/>
    <property type="evidence" value="ECO:0007669"/>
    <property type="project" value="UniProtKB-KW"/>
</dbReference>
<comment type="caution">
    <text evidence="9">The sequence shown here is derived from an EMBL/GenBank/DDBJ whole genome shotgun (WGS) entry which is preliminary data.</text>
</comment>
<evidence type="ECO:0000256" key="6">
    <source>
        <dbReference type="ARBA" id="ARBA00023163"/>
    </source>
</evidence>
<evidence type="ECO:0000256" key="5">
    <source>
        <dbReference type="ARBA" id="ARBA00022705"/>
    </source>
</evidence>
<dbReference type="Gene3D" id="3.40.50.300">
    <property type="entry name" value="P-loop containing nucleotide triphosphate hydrolases"/>
    <property type="match status" value="1"/>
</dbReference>
<keyword evidence="4" id="KW-0548">Nucleotidyltransferase</keyword>
<evidence type="ECO:0000256" key="4">
    <source>
        <dbReference type="ARBA" id="ARBA00022695"/>
    </source>
</evidence>
<feature type="domain" description="Toprim" evidence="7">
    <location>
        <begin position="199"/>
        <end position="282"/>
    </location>
</feature>
<keyword evidence="6" id="KW-0804">Transcription</keyword>
<evidence type="ECO:0000256" key="1">
    <source>
        <dbReference type="ARBA" id="ARBA00022478"/>
    </source>
</evidence>
<proteinExistence type="predicted"/>
<dbReference type="InterPro" id="IPR007694">
    <property type="entry name" value="DNA_helicase_DnaB-like_C"/>
</dbReference>
<keyword evidence="5" id="KW-0235">DNA replication</keyword>
<reference evidence="9 10" key="1">
    <citation type="submission" date="2018-07" db="EMBL/GenBank/DDBJ databases">
        <title>Genomic Encyclopedia of Type Strains, Phase IV (KMG-IV): sequencing the most valuable type-strain genomes for metagenomic binning, comparative biology and taxonomic classification.</title>
        <authorList>
            <person name="Goeker M."/>
        </authorList>
    </citation>
    <scope>NUCLEOTIDE SEQUENCE [LARGE SCALE GENOMIC DNA]</scope>
    <source>
        <strain evidence="9 10">DSM 21634</strain>
    </source>
</reference>
<dbReference type="PROSITE" id="PS50880">
    <property type="entry name" value="TOPRIM"/>
    <property type="match status" value="1"/>
</dbReference>
<dbReference type="InterPro" id="IPR034154">
    <property type="entry name" value="TOPRIM_DnaG/twinkle"/>
</dbReference>
<evidence type="ECO:0000256" key="2">
    <source>
        <dbReference type="ARBA" id="ARBA00022515"/>
    </source>
</evidence>
<dbReference type="InterPro" id="IPR006171">
    <property type="entry name" value="TOPRIM_dom"/>
</dbReference>
<dbReference type="InterPro" id="IPR027032">
    <property type="entry name" value="Twinkle-like"/>
</dbReference>
<keyword evidence="1" id="KW-0240">DNA-directed RNA polymerase</keyword>
<gene>
    <name evidence="9" type="ORF">DES41_102144</name>
</gene>
<dbReference type="SUPFAM" id="SSF52540">
    <property type="entry name" value="P-loop containing nucleoside triphosphate hydrolases"/>
    <property type="match status" value="1"/>
</dbReference>
<protein>
    <submittedName>
        <fullName evidence="9">Twinkle protein</fullName>
    </submittedName>
</protein>
<dbReference type="GO" id="GO:0016779">
    <property type="term" value="F:nucleotidyltransferase activity"/>
    <property type="evidence" value="ECO:0007669"/>
    <property type="project" value="UniProtKB-KW"/>
</dbReference>
<feature type="domain" description="SF4 helicase" evidence="8">
    <location>
        <begin position="327"/>
        <end position="582"/>
    </location>
</feature>
<dbReference type="OrthoDB" id="5959484at2"/>
<keyword evidence="3" id="KW-0808">Transferase</keyword>
<dbReference type="Pfam" id="PF13155">
    <property type="entry name" value="Toprim_2"/>
    <property type="match status" value="1"/>
</dbReference>
<dbReference type="GO" id="GO:0000428">
    <property type="term" value="C:DNA-directed RNA polymerase complex"/>
    <property type="evidence" value="ECO:0007669"/>
    <property type="project" value="UniProtKB-KW"/>
</dbReference>
<evidence type="ECO:0000313" key="9">
    <source>
        <dbReference type="EMBL" id="RCW73830.1"/>
    </source>
</evidence>
<dbReference type="GO" id="GO:0005524">
    <property type="term" value="F:ATP binding"/>
    <property type="evidence" value="ECO:0007669"/>
    <property type="project" value="InterPro"/>
</dbReference>
<dbReference type="PANTHER" id="PTHR12873:SF0">
    <property type="entry name" value="TWINKLE MTDNA HELICASE"/>
    <property type="match status" value="1"/>
</dbReference>
<dbReference type="PANTHER" id="PTHR12873">
    <property type="entry name" value="T7-LIKE MITOCHONDRIAL DNA HELICASE"/>
    <property type="match status" value="1"/>
</dbReference>
<dbReference type="GO" id="GO:0043139">
    <property type="term" value="F:5'-3' DNA helicase activity"/>
    <property type="evidence" value="ECO:0007669"/>
    <property type="project" value="InterPro"/>
</dbReference>
<dbReference type="SUPFAM" id="SSF57783">
    <property type="entry name" value="Zinc beta-ribbon"/>
    <property type="match status" value="1"/>
</dbReference>
<dbReference type="RefSeq" id="WP_114466995.1">
    <property type="nucleotide sequence ID" value="NZ_QPJK01000002.1"/>
</dbReference>
<sequence>MKAKDVSQVLARDAARVAEYLLQQGKKAGREWKAGSVAGEPGDSLSVCIAGAKAGVWSDFSTGEAGDLIDLWMAVRSLSLAEAIAEAKGFLGVHDVMPERERKAFTKPAKPKGRAAASGESRVLAWMQGRGLTQETVAAFKVVEQTRGDAVYALFPYLDEAGEYINGKARNIDNKRDMRQEPGAMPCLFGWPLLDRKSRTVIIAEGELDAMTLHQAGLPALSVNAGAGNHQWIENDFDRLERFDDIVICFDSDDAGEKGAREVMQRLGLERCRRMTFPGAKDANEYLQSGAEPVDFHDAFKAAKAQDPEELRSAADYTAQVTALFYPPHDAPRDPSLFLDKPLDWFQFRGGEVSVWTGINGHGKSLLLQQVQIGLMQAGANFVVFSGEMKPARLLKRAMKQAAGLDKPSQAYIREIAEWMREKYWLFDVLGTAKLDRLLEVFVHARRRYGCNHFVIDSLMMTDVPEDGPGAMTAQKEAMRKLCAFARGQGVHLHLVAHPRKARDESQAPGKLDVAGSSKITDGADNVFSVWRAQKDQSQADDGTCDAKLELQKQRNGDTQNYTQLLWFDRDSMQYRTQERRYPLSFVPYSSQEANP</sequence>
<dbReference type="AlphaFoldDB" id="A0A368Y0H8"/>
<name>A0A368Y0H8_9BURK</name>
<dbReference type="Pfam" id="PF03796">
    <property type="entry name" value="DnaB_C"/>
    <property type="match status" value="1"/>
</dbReference>
<dbReference type="EMBL" id="QPJK01000002">
    <property type="protein sequence ID" value="RCW73830.1"/>
    <property type="molecule type" value="Genomic_DNA"/>
</dbReference>
<dbReference type="SUPFAM" id="SSF56731">
    <property type="entry name" value="DNA primase core"/>
    <property type="match status" value="1"/>
</dbReference>
<accession>A0A368Y0H8</accession>
<dbReference type="GO" id="GO:0008270">
    <property type="term" value="F:zinc ion binding"/>
    <property type="evidence" value="ECO:0007669"/>
    <property type="project" value="InterPro"/>
</dbReference>
<dbReference type="CDD" id="cd01029">
    <property type="entry name" value="TOPRIM_primases"/>
    <property type="match status" value="1"/>
</dbReference>
<evidence type="ECO:0000313" key="10">
    <source>
        <dbReference type="Proteomes" id="UP000252884"/>
    </source>
</evidence>
<dbReference type="GO" id="GO:0006269">
    <property type="term" value="P:DNA replication, synthesis of primer"/>
    <property type="evidence" value="ECO:0007669"/>
    <property type="project" value="UniProtKB-KW"/>
</dbReference>
<dbReference type="PROSITE" id="PS51199">
    <property type="entry name" value="SF4_HELICASE"/>
    <property type="match status" value="1"/>
</dbReference>